<sequence>MSFADVGMRLTKATKNELEMKRREMVNRSPPLPSSSSSPSSCRHITRPHPAAAAATSCQRNSSSSRRRHRSPQLPSSPPTTATVVPDATATGSARIWAGDGHRHQIRARDSRHRRIRAWTGCRRTRAARRYDQPLPPLSSPPLPAAATIVPAATAAVSVWIRVGMATAARSGRGMAAAAGLSGGQLPSPLAATPESLTAAVYQAARRRARPIVASSPAAASPRAHSRPPPRRRRRRAGRVPWRGEERRR</sequence>
<name>Q5Z6U0_ORYSJ</name>
<evidence type="ECO:0000313" key="2">
    <source>
        <dbReference type="EMBL" id="BAD54329.1"/>
    </source>
</evidence>
<accession>Q5Z6U0</accession>
<proteinExistence type="predicted"/>
<reference evidence="3" key="2">
    <citation type="journal article" date="2008" name="Nucleic Acids Res.">
        <title>The rice annotation project database (RAP-DB): 2008 update.</title>
        <authorList>
            <consortium name="The rice annotation project (RAP)"/>
        </authorList>
    </citation>
    <scope>GENOME REANNOTATION</scope>
    <source>
        <strain evidence="3">cv. Nipponbare</strain>
    </source>
</reference>
<evidence type="ECO:0000256" key="1">
    <source>
        <dbReference type="SAM" id="MobiDB-lite"/>
    </source>
</evidence>
<feature type="compositionally biased region" description="Basic residues" evidence="1">
    <location>
        <begin position="224"/>
        <end position="238"/>
    </location>
</feature>
<organism evidence="2 3">
    <name type="scientific">Oryza sativa subsp. japonica</name>
    <name type="common">Rice</name>
    <dbReference type="NCBI Taxonomy" id="39947"/>
    <lineage>
        <taxon>Eukaryota</taxon>
        <taxon>Viridiplantae</taxon>
        <taxon>Streptophyta</taxon>
        <taxon>Embryophyta</taxon>
        <taxon>Tracheophyta</taxon>
        <taxon>Spermatophyta</taxon>
        <taxon>Magnoliopsida</taxon>
        <taxon>Liliopsida</taxon>
        <taxon>Poales</taxon>
        <taxon>Poaceae</taxon>
        <taxon>BOP clade</taxon>
        <taxon>Oryzoideae</taxon>
        <taxon>Oryzeae</taxon>
        <taxon>Oryzinae</taxon>
        <taxon>Oryza</taxon>
        <taxon>Oryza sativa</taxon>
    </lineage>
</organism>
<reference evidence="3" key="1">
    <citation type="journal article" date="2005" name="Nature">
        <title>The map-based sequence of the rice genome.</title>
        <authorList>
            <consortium name="International rice genome sequencing project (IRGSP)"/>
            <person name="Matsumoto T."/>
            <person name="Wu J."/>
            <person name="Kanamori H."/>
            <person name="Katayose Y."/>
            <person name="Fujisawa M."/>
            <person name="Namiki N."/>
            <person name="Mizuno H."/>
            <person name="Yamamoto K."/>
            <person name="Antonio B.A."/>
            <person name="Baba T."/>
            <person name="Sakata K."/>
            <person name="Nagamura Y."/>
            <person name="Aoki H."/>
            <person name="Arikawa K."/>
            <person name="Arita K."/>
            <person name="Bito T."/>
            <person name="Chiden Y."/>
            <person name="Fujitsuka N."/>
            <person name="Fukunaka R."/>
            <person name="Hamada M."/>
            <person name="Harada C."/>
            <person name="Hayashi A."/>
            <person name="Hijishita S."/>
            <person name="Honda M."/>
            <person name="Hosokawa S."/>
            <person name="Ichikawa Y."/>
            <person name="Idonuma A."/>
            <person name="Iijima M."/>
            <person name="Ikeda M."/>
            <person name="Ikeno M."/>
            <person name="Ito K."/>
            <person name="Ito S."/>
            <person name="Ito T."/>
            <person name="Ito Y."/>
            <person name="Ito Y."/>
            <person name="Iwabuchi A."/>
            <person name="Kamiya K."/>
            <person name="Karasawa W."/>
            <person name="Kurita K."/>
            <person name="Katagiri S."/>
            <person name="Kikuta A."/>
            <person name="Kobayashi H."/>
            <person name="Kobayashi N."/>
            <person name="Machita K."/>
            <person name="Maehara T."/>
            <person name="Masukawa M."/>
            <person name="Mizubayashi T."/>
            <person name="Mukai Y."/>
            <person name="Nagasaki H."/>
            <person name="Nagata Y."/>
            <person name="Naito S."/>
            <person name="Nakashima M."/>
            <person name="Nakama Y."/>
            <person name="Nakamichi Y."/>
            <person name="Nakamura M."/>
            <person name="Meguro A."/>
            <person name="Negishi M."/>
            <person name="Ohta I."/>
            <person name="Ohta T."/>
            <person name="Okamoto M."/>
            <person name="Ono N."/>
            <person name="Saji S."/>
            <person name="Sakaguchi M."/>
            <person name="Sakai K."/>
            <person name="Shibata M."/>
            <person name="Shimokawa T."/>
            <person name="Song J."/>
            <person name="Takazaki Y."/>
            <person name="Terasawa K."/>
            <person name="Tsugane M."/>
            <person name="Tsuji K."/>
            <person name="Ueda S."/>
            <person name="Waki K."/>
            <person name="Yamagata H."/>
            <person name="Yamamoto M."/>
            <person name="Yamamoto S."/>
            <person name="Yamane H."/>
            <person name="Yoshiki S."/>
            <person name="Yoshihara R."/>
            <person name="Yukawa K."/>
            <person name="Zhong H."/>
            <person name="Yano M."/>
            <person name="Yuan Q."/>
            <person name="Ouyang S."/>
            <person name="Liu J."/>
            <person name="Jones K.M."/>
            <person name="Gansberger K."/>
            <person name="Moffat K."/>
            <person name="Hill J."/>
            <person name="Bera J."/>
            <person name="Fadrosh D."/>
            <person name="Jin S."/>
            <person name="Johri S."/>
            <person name="Kim M."/>
            <person name="Overton L."/>
            <person name="Reardon M."/>
            <person name="Tsitrin T."/>
            <person name="Vuong H."/>
            <person name="Weaver B."/>
            <person name="Ciecko A."/>
            <person name="Tallon L."/>
            <person name="Jackson J."/>
            <person name="Pai G."/>
            <person name="Aken S.V."/>
            <person name="Utterback T."/>
            <person name="Reidmuller S."/>
            <person name="Feldblyum T."/>
            <person name="Hsiao J."/>
            <person name="Zismann V."/>
            <person name="Iobst S."/>
            <person name="de Vazeille A.R."/>
            <person name="Buell C.R."/>
            <person name="Ying K."/>
            <person name="Li Y."/>
            <person name="Lu T."/>
            <person name="Huang Y."/>
            <person name="Zhao Q."/>
            <person name="Feng Q."/>
            <person name="Zhang L."/>
            <person name="Zhu J."/>
            <person name="Weng Q."/>
            <person name="Mu J."/>
            <person name="Lu Y."/>
            <person name="Fan D."/>
            <person name="Liu Y."/>
            <person name="Guan J."/>
            <person name="Zhang Y."/>
            <person name="Yu S."/>
            <person name="Liu X."/>
            <person name="Zhang Y."/>
            <person name="Hong G."/>
            <person name="Han B."/>
            <person name="Choisne N."/>
            <person name="Demange N."/>
            <person name="Orjeda G."/>
            <person name="Samain S."/>
            <person name="Cattolico L."/>
            <person name="Pelletier E."/>
            <person name="Couloux A."/>
            <person name="Segurens B."/>
            <person name="Wincker P."/>
            <person name="D'Hont A."/>
            <person name="Scarpelli C."/>
            <person name="Weissenbach J."/>
            <person name="Salanoubat M."/>
            <person name="Quetier F."/>
            <person name="Yu Y."/>
            <person name="Kim H.R."/>
            <person name="Rambo T."/>
            <person name="Currie J."/>
            <person name="Collura K."/>
            <person name="Luo M."/>
            <person name="Yang T."/>
            <person name="Ammiraju J.S.S."/>
            <person name="Engler F."/>
            <person name="Soderlund C."/>
            <person name="Wing R.A."/>
            <person name="Palmer L.E."/>
            <person name="de la Bastide M."/>
            <person name="Spiegel L."/>
            <person name="Nascimento L."/>
            <person name="Zutavern T."/>
            <person name="O'Shaughnessy A."/>
            <person name="Dike S."/>
            <person name="Dedhia N."/>
            <person name="Preston R."/>
            <person name="Balija V."/>
            <person name="McCombie W.R."/>
            <person name="Chow T."/>
            <person name="Chen H."/>
            <person name="Chung M."/>
            <person name="Chen C."/>
            <person name="Shaw J."/>
            <person name="Wu H."/>
            <person name="Hsiao K."/>
            <person name="Chao Y."/>
            <person name="Chu M."/>
            <person name="Cheng C."/>
            <person name="Hour A."/>
            <person name="Lee P."/>
            <person name="Lin S."/>
            <person name="Lin Y."/>
            <person name="Liou J."/>
            <person name="Liu S."/>
            <person name="Hsing Y."/>
            <person name="Raghuvanshi S."/>
            <person name="Mohanty A."/>
            <person name="Bharti A.K."/>
            <person name="Gaur A."/>
            <person name="Gupta V."/>
            <person name="Kumar D."/>
            <person name="Ravi V."/>
            <person name="Vij S."/>
            <person name="Kapur A."/>
            <person name="Khurana P."/>
            <person name="Khurana P."/>
            <person name="Khurana J.P."/>
            <person name="Tyagi A.K."/>
            <person name="Gaikwad K."/>
            <person name="Singh A."/>
            <person name="Dalal V."/>
            <person name="Srivastava S."/>
            <person name="Dixit A."/>
            <person name="Pal A.K."/>
            <person name="Ghazi I.A."/>
            <person name="Yadav M."/>
            <person name="Pandit A."/>
            <person name="Bhargava A."/>
            <person name="Sureshbabu K."/>
            <person name="Batra K."/>
            <person name="Sharma T.R."/>
            <person name="Mohapatra T."/>
            <person name="Singh N.K."/>
            <person name="Messing J."/>
            <person name="Nelson A.B."/>
            <person name="Fuks G."/>
            <person name="Kavchok S."/>
            <person name="Keizer G."/>
            <person name="Linton E."/>
            <person name="Llaca V."/>
            <person name="Song R."/>
            <person name="Tanyolac B."/>
            <person name="Young S."/>
            <person name="Ho-Il K."/>
            <person name="Hahn J.H."/>
            <person name="Sangsakoo G."/>
            <person name="Vanavichit A."/>
            <person name="de Mattos Luiz.A.T."/>
            <person name="Zimmer P.D."/>
            <person name="Malone G."/>
            <person name="Dellagostin O."/>
            <person name="de Oliveira A.C."/>
            <person name="Bevan M."/>
            <person name="Bancroft I."/>
            <person name="Minx P."/>
            <person name="Cordum H."/>
            <person name="Wilson R."/>
            <person name="Cheng Z."/>
            <person name="Jin W."/>
            <person name="Jiang J."/>
            <person name="Leong S.A."/>
            <person name="Iwama H."/>
            <person name="Gojobori T."/>
            <person name="Itoh T."/>
            <person name="Niimura Y."/>
            <person name="Fujii Y."/>
            <person name="Habara T."/>
            <person name="Sakai H."/>
            <person name="Sato Y."/>
            <person name="Wilson G."/>
            <person name="Kumar K."/>
            <person name="McCouch S."/>
            <person name="Juretic N."/>
            <person name="Hoen D."/>
            <person name="Wright S."/>
            <person name="Bruskiewich R."/>
            <person name="Bureau T."/>
            <person name="Miyao A."/>
            <person name="Hirochika H."/>
            <person name="Nishikawa T."/>
            <person name="Kadowaki K."/>
            <person name="Sugiura M."/>
            <person name="Burr B."/>
            <person name="Sasaki T."/>
        </authorList>
    </citation>
    <scope>NUCLEOTIDE SEQUENCE [LARGE SCALE GENOMIC DNA]</scope>
    <source>
        <strain evidence="3">cv. Nipponbare</strain>
    </source>
</reference>
<feature type="compositionally biased region" description="Low complexity" evidence="1">
    <location>
        <begin position="211"/>
        <end position="223"/>
    </location>
</feature>
<feature type="region of interest" description="Disordered" evidence="1">
    <location>
        <begin position="208"/>
        <end position="249"/>
    </location>
</feature>
<dbReference type="Proteomes" id="UP000000763">
    <property type="component" value="Chromosome 6"/>
</dbReference>
<dbReference type="AlphaFoldDB" id="Q5Z6U0"/>
<gene>
    <name evidence="2" type="primary">P0551A03.35</name>
</gene>
<feature type="region of interest" description="Disordered" evidence="1">
    <location>
        <begin position="1"/>
        <end position="86"/>
    </location>
</feature>
<feature type="compositionally biased region" description="Basic and acidic residues" evidence="1">
    <location>
        <begin position="14"/>
        <end position="26"/>
    </location>
</feature>
<protein>
    <submittedName>
        <fullName evidence="2">Uncharacterized protein</fullName>
    </submittedName>
</protein>
<dbReference type="EMBL" id="AP004818">
    <property type="protein sequence ID" value="BAD54329.1"/>
    <property type="molecule type" value="Genomic_DNA"/>
</dbReference>
<evidence type="ECO:0000313" key="3">
    <source>
        <dbReference type="Proteomes" id="UP000000763"/>
    </source>
</evidence>